<dbReference type="SUPFAM" id="SSF143100">
    <property type="entry name" value="TTHA1013/TTHA0281-like"/>
    <property type="match status" value="1"/>
</dbReference>
<proteinExistence type="predicted"/>
<evidence type="ECO:0000313" key="1">
    <source>
        <dbReference type="EMBL" id="STY71132.1"/>
    </source>
</evidence>
<name>A0A378NRY2_9FIRM</name>
<dbReference type="Proteomes" id="UP000255234">
    <property type="component" value="Unassembled WGS sequence"/>
</dbReference>
<gene>
    <name evidence="1" type="ORF">NCTC10571_01284</name>
</gene>
<reference evidence="1 2" key="1">
    <citation type="submission" date="2018-06" db="EMBL/GenBank/DDBJ databases">
        <authorList>
            <consortium name="Pathogen Informatics"/>
            <person name="Doyle S."/>
        </authorList>
    </citation>
    <scope>NUCLEOTIDE SEQUENCE [LARGE SCALE GENOMIC DNA]</scope>
    <source>
        <strain evidence="1 2">NCTC10571</strain>
    </source>
</reference>
<accession>A0A378NRY2</accession>
<dbReference type="RefSeq" id="WP_115151505.1">
    <property type="nucleotide sequence ID" value="NZ_UGPP01000001.1"/>
</dbReference>
<dbReference type="Gene3D" id="3.30.160.250">
    <property type="match status" value="1"/>
</dbReference>
<dbReference type="InterPro" id="IPR035069">
    <property type="entry name" value="TTHA1013/TTHA0281-like"/>
</dbReference>
<dbReference type="AlphaFoldDB" id="A0A378NRY2"/>
<protein>
    <submittedName>
        <fullName evidence="1">Uncharacterized protein</fullName>
    </submittedName>
</protein>
<organism evidence="1 2">
    <name type="scientific">Megamonas hypermegale</name>
    <dbReference type="NCBI Taxonomy" id="158847"/>
    <lineage>
        <taxon>Bacteria</taxon>
        <taxon>Bacillati</taxon>
        <taxon>Bacillota</taxon>
        <taxon>Negativicutes</taxon>
        <taxon>Selenomonadales</taxon>
        <taxon>Selenomonadaceae</taxon>
        <taxon>Megamonas</taxon>
    </lineage>
</organism>
<dbReference type="EMBL" id="UGPP01000001">
    <property type="protein sequence ID" value="STY71132.1"/>
    <property type="molecule type" value="Genomic_DNA"/>
</dbReference>
<evidence type="ECO:0000313" key="2">
    <source>
        <dbReference type="Proteomes" id="UP000255234"/>
    </source>
</evidence>
<sequence>MYLKYPALIIKIKDIFKGQYGRYIVSLIDYKECFSSASTLEEAFKNANEMLILTAWEERKTPSDVYTLDLRSTIRSFLSDANIPIECVDFKNSILTVLNINTDDYTESFKTVKNNIICEIIDKEKINNKIIRCPNCGASYDNLEIVLSSPLQFKMKLNGEILYDDFSTGYVTAENARLNVDSDSNCYCRSCGTYCIPCFDKKESPTKVVKLERVNYDE</sequence>